<evidence type="ECO:0000256" key="6">
    <source>
        <dbReference type="RuleBase" id="RU003968"/>
    </source>
</evidence>
<evidence type="ECO:0000256" key="2">
    <source>
        <dbReference type="ARBA" id="ARBA00010790"/>
    </source>
</evidence>
<accession>A0A7C9PJ69</accession>
<dbReference type="InterPro" id="IPR007867">
    <property type="entry name" value="GMC_OxRtase_C"/>
</dbReference>
<dbReference type="InterPro" id="IPR012132">
    <property type="entry name" value="GMC_OxRdtase"/>
</dbReference>
<dbReference type="Pfam" id="PF00732">
    <property type="entry name" value="GMC_oxred_N"/>
    <property type="match status" value="1"/>
</dbReference>
<evidence type="ECO:0000256" key="4">
    <source>
        <dbReference type="ARBA" id="ARBA00022827"/>
    </source>
</evidence>
<feature type="binding site" evidence="5">
    <location>
        <position position="217"/>
    </location>
    <ligand>
        <name>FAD</name>
        <dbReference type="ChEBI" id="CHEBI:57692"/>
    </ligand>
</feature>
<dbReference type="InterPro" id="IPR000172">
    <property type="entry name" value="GMC_OxRdtase_N"/>
</dbReference>
<dbReference type="PANTHER" id="PTHR11552:SF147">
    <property type="entry name" value="CHOLINE DEHYDROGENASE, MITOCHONDRIAL"/>
    <property type="match status" value="1"/>
</dbReference>
<feature type="domain" description="Glucose-methanol-choline oxidoreductase N-terminal" evidence="8">
    <location>
        <begin position="252"/>
        <end position="266"/>
    </location>
</feature>
<reference evidence="9 10" key="1">
    <citation type="submission" date="2020-02" db="EMBL/GenBank/DDBJ databases">
        <title>Ideonella bacterium strain TBM-1.</title>
        <authorList>
            <person name="Chen W.-M."/>
        </authorList>
    </citation>
    <scope>NUCLEOTIDE SEQUENCE [LARGE SCALE GENOMIC DNA]</scope>
    <source>
        <strain evidence="9 10">TBM-1</strain>
    </source>
</reference>
<comment type="caution">
    <text evidence="9">The sequence shown here is derived from an EMBL/GenBank/DDBJ whole genome shotgun (WGS) entry which is preliminary data.</text>
</comment>
<dbReference type="RefSeq" id="WP_163459375.1">
    <property type="nucleotide sequence ID" value="NZ_JAAGOH010000033.1"/>
</dbReference>
<keyword evidence="3 6" id="KW-0285">Flavoprotein</keyword>
<keyword evidence="4 5" id="KW-0274">FAD</keyword>
<dbReference type="PANTHER" id="PTHR11552">
    <property type="entry name" value="GLUCOSE-METHANOL-CHOLINE GMC OXIDOREDUCTASE"/>
    <property type="match status" value="1"/>
</dbReference>
<evidence type="ECO:0000259" key="8">
    <source>
        <dbReference type="PROSITE" id="PS00624"/>
    </source>
</evidence>
<comment type="cofactor">
    <cofactor evidence="1 5">
        <name>FAD</name>
        <dbReference type="ChEBI" id="CHEBI:57692"/>
    </cofactor>
</comment>
<evidence type="ECO:0000313" key="10">
    <source>
        <dbReference type="Proteomes" id="UP000484255"/>
    </source>
</evidence>
<dbReference type="SUPFAM" id="SSF51905">
    <property type="entry name" value="FAD/NAD(P)-binding domain"/>
    <property type="match status" value="1"/>
</dbReference>
<dbReference type="GO" id="GO:0050660">
    <property type="term" value="F:flavin adenine dinucleotide binding"/>
    <property type="evidence" value="ECO:0007669"/>
    <property type="project" value="InterPro"/>
</dbReference>
<comment type="similarity">
    <text evidence="2 6">Belongs to the GMC oxidoreductase family.</text>
</comment>
<dbReference type="InterPro" id="IPR036188">
    <property type="entry name" value="FAD/NAD-bd_sf"/>
</dbReference>
<keyword evidence="10" id="KW-1185">Reference proteome</keyword>
<gene>
    <name evidence="9" type="ORF">G3A44_19250</name>
</gene>
<dbReference type="PROSITE" id="PS00624">
    <property type="entry name" value="GMC_OXRED_2"/>
    <property type="match status" value="1"/>
</dbReference>
<dbReference type="Gene3D" id="3.50.50.60">
    <property type="entry name" value="FAD/NAD(P)-binding domain"/>
    <property type="match status" value="1"/>
</dbReference>
<dbReference type="AlphaFoldDB" id="A0A7C9PJ69"/>
<evidence type="ECO:0000256" key="1">
    <source>
        <dbReference type="ARBA" id="ARBA00001974"/>
    </source>
</evidence>
<dbReference type="EMBL" id="JAAGOH010000033">
    <property type="protein sequence ID" value="NDY93335.1"/>
    <property type="molecule type" value="Genomic_DNA"/>
</dbReference>
<dbReference type="Proteomes" id="UP000484255">
    <property type="component" value="Unassembled WGS sequence"/>
</dbReference>
<dbReference type="SUPFAM" id="SSF54373">
    <property type="entry name" value="FAD-linked reductases, C-terminal domain"/>
    <property type="match status" value="1"/>
</dbReference>
<feature type="binding site" evidence="5">
    <location>
        <begin position="90"/>
        <end position="93"/>
    </location>
    <ligand>
        <name>FAD</name>
        <dbReference type="ChEBI" id="CHEBI:57692"/>
    </ligand>
</feature>
<dbReference type="GO" id="GO:0016614">
    <property type="term" value="F:oxidoreductase activity, acting on CH-OH group of donors"/>
    <property type="evidence" value="ECO:0007669"/>
    <property type="project" value="InterPro"/>
</dbReference>
<proteinExistence type="inferred from homology"/>
<feature type="binding site" evidence="5">
    <location>
        <position position="82"/>
    </location>
    <ligand>
        <name>FAD</name>
        <dbReference type="ChEBI" id="CHEBI:57692"/>
    </ligand>
</feature>
<dbReference type="Gene3D" id="3.30.560.10">
    <property type="entry name" value="Glucose Oxidase, domain 3"/>
    <property type="match status" value="1"/>
</dbReference>
<organism evidence="9 10">
    <name type="scientific">Ideonella livida</name>
    <dbReference type="NCBI Taxonomy" id="2707176"/>
    <lineage>
        <taxon>Bacteria</taxon>
        <taxon>Pseudomonadati</taxon>
        <taxon>Pseudomonadota</taxon>
        <taxon>Betaproteobacteria</taxon>
        <taxon>Burkholderiales</taxon>
        <taxon>Sphaerotilaceae</taxon>
        <taxon>Ideonella</taxon>
    </lineage>
</organism>
<evidence type="ECO:0000256" key="3">
    <source>
        <dbReference type="ARBA" id="ARBA00022630"/>
    </source>
</evidence>
<name>A0A7C9PJ69_9BURK</name>
<dbReference type="PROSITE" id="PS00623">
    <property type="entry name" value="GMC_OXRED_1"/>
    <property type="match status" value="1"/>
</dbReference>
<feature type="domain" description="Glucose-methanol-choline oxidoreductase N-terminal" evidence="7">
    <location>
        <begin position="80"/>
        <end position="103"/>
    </location>
</feature>
<dbReference type="Pfam" id="PF05199">
    <property type="entry name" value="GMC_oxred_C"/>
    <property type="match status" value="1"/>
</dbReference>
<sequence>MDFDYVIVGGGSAGCVLAARLSEDPEVRVALLEAGPADTSRQVQWPAGLAVMARTGSHNWGLETTPQPGLNGRRGYQPRGKVLGGSGSVNAMVYVRGHPSDYDHWRDHGAPGWGWREVLPWFRRAEHNERGASRWHGTGGPLNVADLRSPPALREAFIHAGVQAGWAHNPDFNGPELEGVGAYQVTQRDGQRCSTARAYLSPHLERPNLKVYTWAEVQDLVVEDGRVRGVRVRLAGDLQTLQARHEVLLCAGALLSPAVLLRSGIGEPAELLRLGLPVRHALPGVGLGLHDHPDVVLAVQAPQATGGVALSVDGLAALARAWGPWRRERRGLISTNFAEAGGFLRSHEEETVPDLQWHFVVAQLVDHGRELVWGNGFSLHVCLLQPRSRGRVSLESPHAEVPPRIDPAFLSDPDDLDRLVRGVQLSRRVLAQPALMALGGVERAASRAARTENEIAAFIREHADTIYHPVGSCRMGQDRLAVVSPTLRVQGLHGLRVVDASVMPRIVSGNTHAAVVMIAERAAAMVRAARLGRDEMAAATLPA</sequence>
<evidence type="ECO:0000313" key="9">
    <source>
        <dbReference type="EMBL" id="NDY93335.1"/>
    </source>
</evidence>
<dbReference type="PIRSF" id="PIRSF000137">
    <property type="entry name" value="Alcohol_oxidase"/>
    <property type="match status" value="1"/>
</dbReference>
<evidence type="ECO:0000259" key="7">
    <source>
        <dbReference type="PROSITE" id="PS00623"/>
    </source>
</evidence>
<evidence type="ECO:0000256" key="5">
    <source>
        <dbReference type="PIRSR" id="PIRSR000137-2"/>
    </source>
</evidence>
<protein>
    <submittedName>
        <fullName evidence="9">Glucose-methanol-choline oxidoreductase</fullName>
    </submittedName>
</protein>